<keyword evidence="2" id="KW-0812">Transmembrane</keyword>
<evidence type="ECO:0000256" key="1">
    <source>
        <dbReference type="SAM" id="MobiDB-lite"/>
    </source>
</evidence>
<keyword evidence="3" id="KW-0732">Signal</keyword>
<reference evidence="5" key="1">
    <citation type="submission" date="2022-11" db="EMBL/GenBank/DDBJ databases">
        <title>Corynebacterium sp. isolated from Penguins.</title>
        <authorList>
            <person name="Sedlar K."/>
            <person name="Svec P."/>
        </authorList>
    </citation>
    <scope>NUCLEOTIDE SEQUENCE</scope>
    <source>
        <strain evidence="5">P7003</strain>
    </source>
</reference>
<evidence type="ECO:0000313" key="5">
    <source>
        <dbReference type="EMBL" id="MCX7444838.1"/>
    </source>
</evidence>
<feature type="signal peptide" evidence="3">
    <location>
        <begin position="1"/>
        <end position="29"/>
    </location>
</feature>
<dbReference type="EMBL" id="JAPMKV010000003">
    <property type="protein sequence ID" value="MCX7444838.1"/>
    <property type="molecule type" value="Genomic_DNA"/>
</dbReference>
<feature type="compositionally biased region" description="Low complexity" evidence="1">
    <location>
        <begin position="221"/>
        <end position="276"/>
    </location>
</feature>
<dbReference type="Pfam" id="PF04213">
    <property type="entry name" value="HtaA"/>
    <property type="match status" value="1"/>
</dbReference>
<dbReference type="Proteomes" id="UP001081709">
    <property type="component" value="Unassembled WGS sequence"/>
</dbReference>
<keyword evidence="6" id="KW-1185">Reference proteome</keyword>
<gene>
    <name evidence="5" type="ORF">OS125_06215</name>
</gene>
<feature type="chain" id="PRO_5045053231" evidence="3">
    <location>
        <begin position="30"/>
        <end position="330"/>
    </location>
</feature>
<feature type="transmembrane region" description="Helical" evidence="2">
    <location>
        <begin position="304"/>
        <end position="328"/>
    </location>
</feature>
<evidence type="ECO:0000259" key="4">
    <source>
        <dbReference type="Pfam" id="PF04213"/>
    </source>
</evidence>
<keyword evidence="2" id="KW-1133">Transmembrane helix</keyword>
<accession>A0ABT3WRZ0</accession>
<dbReference type="InterPro" id="IPR007331">
    <property type="entry name" value="Htaa"/>
</dbReference>
<proteinExistence type="predicted"/>
<keyword evidence="2" id="KW-0472">Membrane</keyword>
<evidence type="ECO:0000313" key="6">
    <source>
        <dbReference type="Proteomes" id="UP001081709"/>
    </source>
</evidence>
<feature type="domain" description="Htaa" evidence="4">
    <location>
        <begin position="44"/>
        <end position="211"/>
    </location>
</feature>
<evidence type="ECO:0000256" key="2">
    <source>
        <dbReference type="SAM" id="Phobius"/>
    </source>
</evidence>
<organism evidence="5 6">
    <name type="scientific">Corynebacterium pygosceleis</name>
    <dbReference type="NCBI Taxonomy" id="2800406"/>
    <lineage>
        <taxon>Bacteria</taxon>
        <taxon>Bacillati</taxon>
        <taxon>Actinomycetota</taxon>
        <taxon>Actinomycetes</taxon>
        <taxon>Mycobacteriales</taxon>
        <taxon>Corynebacteriaceae</taxon>
        <taxon>Corynebacterium</taxon>
    </lineage>
</organism>
<protein>
    <submittedName>
        <fullName evidence="5">HtaA domain-containing protein</fullName>
    </submittedName>
</protein>
<feature type="region of interest" description="Disordered" evidence="1">
    <location>
        <begin position="218"/>
        <end position="288"/>
    </location>
</feature>
<dbReference type="RefSeq" id="WP_267186497.1">
    <property type="nucleotide sequence ID" value="NZ_JAPMKV010000003.1"/>
</dbReference>
<sequence length="330" mass="34483">MTTIPKVPVALITATVLTTGSILVPSAFAEDAPECVTSVKEGVSSWSIKESYLNYLTMPITRGEVIVSDGVTIADKKKGPFEFTVDAGESKIESESKGVFALDGTIVIHGHKKGDKWELDQNISDVKIAVDGTSGEIIADYSSVKYPNPNDEAPYTADDEVIANVTWDAAPSLAAGDVDLSGAKVTLTQKGASELFGGFYEVGQEMAPVGVKASLEEKCTTPEPTSTTSSPEPTSTTSSPEPTSTTSSPEPTSTTSSPEPTSTTSSPEPTSTTSSPDEPETEVEGSSIGPDLLKTLVKSPVNGIMSIFVMLGAGAVFGVILQHLVALFRR</sequence>
<comment type="caution">
    <text evidence="5">The sequence shown here is derived from an EMBL/GenBank/DDBJ whole genome shotgun (WGS) entry which is preliminary data.</text>
</comment>
<name>A0ABT3WRZ0_9CORY</name>
<evidence type="ECO:0000256" key="3">
    <source>
        <dbReference type="SAM" id="SignalP"/>
    </source>
</evidence>